<evidence type="ECO:0000313" key="3">
    <source>
        <dbReference type="Proteomes" id="UP000824120"/>
    </source>
</evidence>
<feature type="region of interest" description="Disordered" evidence="1">
    <location>
        <begin position="1"/>
        <end position="23"/>
    </location>
</feature>
<feature type="region of interest" description="Disordered" evidence="1">
    <location>
        <begin position="55"/>
        <end position="79"/>
    </location>
</feature>
<sequence>MTPTAMFTSKSTPDNQKFKKPYNPNAFCSQSSGVHAAESQYSGAPFQQYYTPAPSFYHPPEQFPPNQPANQQGLVPMPMFTPGQHQKLFQLLDQTSIPAHSGIANMACTSITPANDVMK</sequence>
<dbReference type="Proteomes" id="UP000824120">
    <property type="component" value="Chromosome 4"/>
</dbReference>
<evidence type="ECO:0000256" key="1">
    <source>
        <dbReference type="SAM" id="MobiDB-lite"/>
    </source>
</evidence>
<evidence type="ECO:0000313" key="2">
    <source>
        <dbReference type="EMBL" id="KAG5611722.1"/>
    </source>
</evidence>
<dbReference type="AlphaFoldDB" id="A0A9J5ZGC1"/>
<name>A0A9J5ZGC1_SOLCO</name>
<proteinExistence type="predicted"/>
<feature type="compositionally biased region" description="Polar residues" evidence="1">
    <location>
        <begin position="1"/>
        <end position="15"/>
    </location>
</feature>
<protein>
    <submittedName>
        <fullName evidence="2">Uncharacterized protein</fullName>
    </submittedName>
</protein>
<comment type="caution">
    <text evidence="2">The sequence shown here is derived from an EMBL/GenBank/DDBJ whole genome shotgun (WGS) entry which is preliminary data.</text>
</comment>
<accession>A0A9J5ZGC1</accession>
<dbReference type="EMBL" id="JACXVP010000004">
    <property type="protein sequence ID" value="KAG5611722.1"/>
    <property type="molecule type" value="Genomic_DNA"/>
</dbReference>
<organism evidence="2 3">
    <name type="scientific">Solanum commersonii</name>
    <name type="common">Commerson's wild potato</name>
    <name type="synonym">Commerson's nightshade</name>
    <dbReference type="NCBI Taxonomy" id="4109"/>
    <lineage>
        <taxon>Eukaryota</taxon>
        <taxon>Viridiplantae</taxon>
        <taxon>Streptophyta</taxon>
        <taxon>Embryophyta</taxon>
        <taxon>Tracheophyta</taxon>
        <taxon>Spermatophyta</taxon>
        <taxon>Magnoliopsida</taxon>
        <taxon>eudicotyledons</taxon>
        <taxon>Gunneridae</taxon>
        <taxon>Pentapetalae</taxon>
        <taxon>asterids</taxon>
        <taxon>lamiids</taxon>
        <taxon>Solanales</taxon>
        <taxon>Solanaceae</taxon>
        <taxon>Solanoideae</taxon>
        <taxon>Solaneae</taxon>
        <taxon>Solanum</taxon>
    </lineage>
</organism>
<gene>
    <name evidence="2" type="ORF">H5410_023003</name>
</gene>
<keyword evidence="3" id="KW-1185">Reference proteome</keyword>
<reference evidence="2 3" key="1">
    <citation type="submission" date="2020-09" db="EMBL/GenBank/DDBJ databases">
        <title>De no assembly of potato wild relative species, Solanum commersonii.</title>
        <authorList>
            <person name="Cho K."/>
        </authorList>
    </citation>
    <scope>NUCLEOTIDE SEQUENCE [LARGE SCALE GENOMIC DNA]</scope>
    <source>
        <strain evidence="2">LZ3.2</strain>
        <tissue evidence="2">Leaf</tissue>
    </source>
</reference>